<name>A0A061R0L4_9CHLO</name>
<evidence type="ECO:0000256" key="1">
    <source>
        <dbReference type="SAM" id="MobiDB-lite"/>
    </source>
</evidence>
<feature type="compositionally biased region" description="Basic and acidic residues" evidence="1">
    <location>
        <begin position="1"/>
        <end position="11"/>
    </location>
</feature>
<protein>
    <submittedName>
        <fullName evidence="2">Uncharacterized protein</fullName>
    </submittedName>
</protein>
<accession>A0A061R0L4</accession>
<feature type="region of interest" description="Disordered" evidence="1">
    <location>
        <begin position="1"/>
        <end position="26"/>
    </location>
</feature>
<organism evidence="2">
    <name type="scientific">Tetraselmis sp. GSL018</name>
    <dbReference type="NCBI Taxonomy" id="582737"/>
    <lineage>
        <taxon>Eukaryota</taxon>
        <taxon>Viridiplantae</taxon>
        <taxon>Chlorophyta</taxon>
        <taxon>core chlorophytes</taxon>
        <taxon>Chlorodendrophyceae</taxon>
        <taxon>Chlorodendrales</taxon>
        <taxon>Chlorodendraceae</taxon>
        <taxon>Tetraselmis</taxon>
    </lineage>
</organism>
<dbReference type="EMBL" id="GBEZ01022622">
    <property type="protein sequence ID" value="JAC64225.1"/>
    <property type="molecule type" value="Transcribed_RNA"/>
</dbReference>
<sequence length="26" mass="3065">MNRRDSKHDFPPKLANTWNSNQPLPT</sequence>
<gene>
    <name evidence="2" type="ORF">TSPGSL018_18779</name>
</gene>
<evidence type="ECO:0000313" key="2">
    <source>
        <dbReference type="EMBL" id="JAC64225.1"/>
    </source>
</evidence>
<feature type="compositionally biased region" description="Polar residues" evidence="1">
    <location>
        <begin position="16"/>
        <end position="26"/>
    </location>
</feature>
<reference evidence="2" key="1">
    <citation type="submission" date="2014-05" db="EMBL/GenBank/DDBJ databases">
        <title>The transcriptome of the halophilic microalga Tetraselmis sp. GSL018 isolated from the Great Salt Lake, Utah.</title>
        <authorList>
            <person name="Jinkerson R.E."/>
            <person name="D'Adamo S."/>
            <person name="Posewitz M.C."/>
        </authorList>
    </citation>
    <scope>NUCLEOTIDE SEQUENCE</scope>
    <source>
        <strain evidence="2">GSL018</strain>
    </source>
</reference>
<dbReference type="AlphaFoldDB" id="A0A061R0L4"/>
<proteinExistence type="predicted"/>